<sequence length="120" mass="13570">MLTYLLFFWKCLSIPLPPKLSEMIPATTSKTRLITSCCNSIYLCKDSLYHSSSQTRKVIQSTLDTFLPTFTLSLSCWNRVSLCCFARRHNSSTVIINIFTQISCLVCSVFAFIQQRPAAG</sequence>
<feature type="signal peptide" evidence="1">
    <location>
        <begin position="1"/>
        <end position="21"/>
    </location>
</feature>
<proteinExistence type="predicted"/>
<accession>A0A4D5RDW0</accession>
<dbReference type="AlphaFoldDB" id="A0A4D5RDW0"/>
<evidence type="ECO:0000313" key="2">
    <source>
        <dbReference type="EMBL" id="MOY34701.1"/>
    </source>
</evidence>
<keyword evidence="1" id="KW-0732">Signal</keyword>
<dbReference type="EMBL" id="GHJT01000730">
    <property type="protein sequence ID" value="MOY34701.1"/>
    <property type="molecule type" value="Transcribed_RNA"/>
</dbReference>
<evidence type="ECO:0000256" key="1">
    <source>
        <dbReference type="SAM" id="SignalP"/>
    </source>
</evidence>
<name>A0A4D5RDW0_IXOSC</name>
<organism evidence="2">
    <name type="scientific">Ixodes scapularis</name>
    <name type="common">Black-legged tick</name>
    <name type="synonym">Deer tick</name>
    <dbReference type="NCBI Taxonomy" id="6945"/>
    <lineage>
        <taxon>Eukaryota</taxon>
        <taxon>Metazoa</taxon>
        <taxon>Ecdysozoa</taxon>
        <taxon>Arthropoda</taxon>
        <taxon>Chelicerata</taxon>
        <taxon>Arachnida</taxon>
        <taxon>Acari</taxon>
        <taxon>Parasitiformes</taxon>
        <taxon>Ixodida</taxon>
        <taxon>Ixodoidea</taxon>
        <taxon>Ixodidae</taxon>
        <taxon>Ixodinae</taxon>
        <taxon>Ixodes</taxon>
    </lineage>
</organism>
<reference evidence="2" key="1">
    <citation type="submission" date="2019-04" db="EMBL/GenBank/DDBJ databases">
        <title>An insight into the mialome of Ixodes scapularis.</title>
        <authorList>
            <person name="Ribeiro J.M."/>
            <person name="Mather T.N."/>
            <person name="Karim S."/>
        </authorList>
    </citation>
    <scope>NUCLEOTIDE SEQUENCE</scope>
</reference>
<feature type="chain" id="PRO_5020029885" evidence="1">
    <location>
        <begin position="22"/>
        <end position="120"/>
    </location>
</feature>
<protein>
    <submittedName>
        <fullName evidence="2">Putative secreted protein</fullName>
    </submittedName>
</protein>